<feature type="domain" description="CNH" evidence="2">
    <location>
        <begin position="38"/>
        <end position="95"/>
    </location>
</feature>
<proteinExistence type="predicted"/>
<gene>
    <name evidence="3" type="ORF">HPB51_018553</name>
</gene>
<evidence type="ECO:0000256" key="1">
    <source>
        <dbReference type="SAM" id="MobiDB-lite"/>
    </source>
</evidence>
<dbReference type="Proteomes" id="UP000821866">
    <property type="component" value="Chromosome 1"/>
</dbReference>
<dbReference type="VEuPathDB" id="VectorBase:LOC119159681"/>
<organism evidence="3 4">
    <name type="scientific">Rhipicephalus microplus</name>
    <name type="common">Cattle tick</name>
    <name type="synonym">Boophilus microplus</name>
    <dbReference type="NCBI Taxonomy" id="6941"/>
    <lineage>
        <taxon>Eukaryota</taxon>
        <taxon>Metazoa</taxon>
        <taxon>Ecdysozoa</taxon>
        <taxon>Arthropoda</taxon>
        <taxon>Chelicerata</taxon>
        <taxon>Arachnida</taxon>
        <taxon>Acari</taxon>
        <taxon>Parasitiformes</taxon>
        <taxon>Ixodida</taxon>
        <taxon>Ixodoidea</taxon>
        <taxon>Ixodidae</taxon>
        <taxon>Rhipicephalinae</taxon>
        <taxon>Rhipicephalus</taxon>
        <taxon>Boophilus</taxon>
    </lineage>
</organism>
<feature type="region of interest" description="Disordered" evidence="1">
    <location>
        <begin position="1"/>
        <end position="39"/>
    </location>
</feature>
<feature type="compositionally biased region" description="Polar residues" evidence="1">
    <location>
        <begin position="145"/>
        <end position="156"/>
    </location>
</feature>
<feature type="compositionally biased region" description="Polar residues" evidence="1">
    <location>
        <begin position="7"/>
        <end position="22"/>
    </location>
</feature>
<dbReference type="AlphaFoldDB" id="A0A9J6F5C7"/>
<evidence type="ECO:0000313" key="3">
    <source>
        <dbReference type="EMBL" id="KAH8041801.1"/>
    </source>
</evidence>
<name>A0A9J6F5C7_RHIMP</name>
<comment type="caution">
    <text evidence="3">The sequence shown here is derived from an EMBL/GenBank/DDBJ whole genome shotgun (WGS) entry which is preliminary data.</text>
</comment>
<dbReference type="Pfam" id="PF00780">
    <property type="entry name" value="CNH"/>
    <property type="match status" value="1"/>
</dbReference>
<protein>
    <recommendedName>
        <fullName evidence="2">CNH domain-containing protein</fullName>
    </recommendedName>
</protein>
<keyword evidence="4" id="KW-1185">Reference proteome</keyword>
<evidence type="ECO:0000313" key="4">
    <source>
        <dbReference type="Proteomes" id="UP000821866"/>
    </source>
</evidence>
<sequence>MQRSQERVSSASQEAMDTTPSVRAQPAPKDRRDSVDRSKKKNLVSRVQLGVFVDADGRRTRGDLKWSRLPLAFAYKSPHLFIQHLNSIEILEIKARGAKESGLHRIVLVSNPRFLGLSSLGSMYLASFHSGQLEVISVNATASGSTDQMQLPSSRLENSEAGESDEMQFSFTSSVVEALEE</sequence>
<evidence type="ECO:0000259" key="2">
    <source>
        <dbReference type="Pfam" id="PF00780"/>
    </source>
</evidence>
<feature type="compositionally biased region" description="Basic and acidic residues" evidence="1">
    <location>
        <begin position="28"/>
        <end position="37"/>
    </location>
</feature>
<accession>A0A9J6F5C7</accession>
<dbReference type="InterPro" id="IPR001180">
    <property type="entry name" value="CNH_dom"/>
</dbReference>
<dbReference type="EMBL" id="JABSTU010000001">
    <property type="protein sequence ID" value="KAH8041801.1"/>
    <property type="molecule type" value="Genomic_DNA"/>
</dbReference>
<reference evidence="3" key="2">
    <citation type="submission" date="2021-09" db="EMBL/GenBank/DDBJ databases">
        <authorList>
            <person name="Jia N."/>
            <person name="Wang J."/>
            <person name="Shi W."/>
            <person name="Du L."/>
            <person name="Sun Y."/>
            <person name="Zhan W."/>
            <person name="Jiang J."/>
            <person name="Wang Q."/>
            <person name="Zhang B."/>
            <person name="Ji P."/>
            <person name="Sakyi L.B."/>
            <person name="Cui X."/>
            <person name="Yuan T."/>
            <person name="Jiang B."/>
            <person name="Yang W."/>
            <person name="Lam T.T.-Y."/>
            <person name="Chang Q."/>
            <person name="Ding S."/>
            <person name="Wang X."/>
            <person name="Zhu J."/>
            <person name="Ruan X."/>
            <person name="Zhao L."/>
            <person name="Wei J."/>
            <person name="Que T."/>
            <person name="Du C."/>
            <person name="Cheng J."/>
            <person name="Dai P."/>
            <person name="Han X."/>
            <person name="Huang E."/>
            <person name="Gao Y."/>
            <person name="Liu J."/>
            <person name="Shao H."/>
            <person name="Ye R."/>
            <person name="Li L."/>
            <person name="Wei W."/>
            <person name="Wang X."/>
            <person name="Wang C."/>
            <person name="Huo Q."/>
            <person name="Li W."/>
            <person name="Guo W."/>
            <person name="Chen H."/>
            <person name="Chen S."/>
            <person name="Zhou L."/>
            <person name="Zhou L."/>
            <person name="Ni X."/>
            <person name="Tian J."/>
            <person name="Zhou Y."/>
            <person name="Sheng Y."/>
            <person name="Liu T."/>
            <person name="Pan Y."/>
            <person name="Xia L."/>
            <person name="Li J."/>
            <person name="Zhao F."/>
            <person name="Cao W."/>
        </authorList>
    </citation>
    <scope>NUCLEOTIDE SEQUENCE</scope>
    <source>
        <strain evidence="3">Rmic-2018</strain>
        <tissue evidence="3">Larvae</tissue>
    </source>
</reference>
<feature type="region of interest" description="Disordered" evidence="1">
    <location>
        <begin position="145"/>
        <end position="167"/>
    </location>
</feature>
<reference evidence="3" key="1">
    <citation type="journal article" date="2020" name="Cell">
        <title>Large-Scale Comparative Analyses of Tick Genomes Elucidate Their Genetic Diversity and Vector Capacities.</title>
        <authorList>
            <consortium name="Tick Genome and Microbiome Consortium (TIGMIC)"/>
            <person name="Jia N."/>
            <person name="Wang J."/>
            <person name="Shi W."/>
            <person name="Du L."/>
            <person name="Sun Y."/>
            <person name="Zhan W."/>
            <person name="Jiang J.F."/>
            <person name="Wang Q."/>
            <person name="Zhang B."/>
            <person name="Ji P."/>
            <person name="Bell-Sakyi L."/>
            <person name="Cui X.M."/>
            <person name="Yuan T.T."/>
            <person name="Jiang B.G."/>
            <person name="Yang W.F."/>
            <person name="Lam T.T."/>
            <person name="Chang Q.C."/>
            <person name="Ding S.J."/>
            <person name="Wang X.J."/>
            <person name="Zhu J.G."/>
            <person name="Ruan X.D."/>
            <person name="Zhao L."/>
            <person name="Wei J.T."/>
            <person name="Ye R.Z."/>
            <person name="Que T.C."/>
            <person name="Du C.H."/>
            <person name="Zhou Y.H."/>
            <person name="Cheng J.X."/>
            <person name="Dai P.F."/>
            <person name="Guo W.B."/>
            <person name="Han X.H."/>
            <person name="Huang E.J."/>
            <person name="Li L.F."/>
            <person name="Wei W."/>
            <person name="Gao Y.C."/>
            <person name="Liu J.Z."/>
            <person name="Shao H.Z."/>
            <person name="Wang X."/>
            <person name="Wang C.C."/>
            <person name="Yang T.C."/>
            <person name="Huo Q.B."/>
            <person name="Li W."/>
            <person name="Chen H.Y."/>
            <person name="Chen S.E."/>
            <person name="Zhou L.G."/>
            <person name="Ni X.B."/>
            <person name="Tian J.H."/>
            <person name="Sheng Y."/>
            <person name="Liu T."/>
            <person name="Pan Y.S."/>
            <person name="Xia L.Y."/>
            <person name="Li J."/>
            <person name="Zhao F."/>
            <person name="Cao W.C."/>
        </authorList>
    </citation>
    <scope>NUCLEOTIDE SEQUENCE</scope>
    <source>
        <strain evidence="3">Rmic-2018</strain>
    </source>
</reference>